<keyword evidence="3" id="KW-1185">Reference proteome</keyword>
<evidence type="ECO:0000259" key="1">
    <source>
        <dbReference type="SMART" id="SM01078"/>
    </source>
</evidence>
<dbReference type="SMART" id="SM01078">
    <property type="entry name" value="CGGC"/>
    <property type="match status" value="1"/>
</dbReference>
<name>A0A6I0ERZ2_9FIRM</name>
<evidence type="ECO:0000313" key="3">
    <source>
        <dbReference type="Proteomes" id="UP000468766"/>
    </source>
</evidence>
<accession>A0A6I0ERZ2</accession>
<proteinExistence type="predicted"/>
<dbReference type="RefSeq" id="WP_151621266.1">
    <property type="nucleotide sequence ID" value="NZ_WBXO01000011.1"/>
</dbReference>
<dbReference type="InterPro" id="IPR014925">
    <property type="entry name" value="CGGC_dom"/>
</dbReference>
<dbReference type="Pfam" id="PF08821">
    <property type="entry name" value="CGGC"/>
    <property type="match status" value="1"/>
</dbReference>
<sequence>MKVGIIRCQQTEDFCPGITDFVVAKKNKGVFEQFSEPIKIVAFNSCGGCPGKKSVTRAETMVNRGVEAIVLASCITKGSPIGFACPHKEQMISSIKKHIGEKAILLEWTH</sequence>
<dbReference type="Proteomes" id="UP000468766">
    <property type="component" value="Unassembled WGS sequence"/>
</dbReference>
<dbReference type="OrthoDB" id="9792960at2"/>
<comment type="caution">
    <text evidence="2">The sequence shown here is derived from an EMBL/GenBank/DDBJ whole genome shotgun (WGS) entry which is preliminary data.</text>
</comment>
<dbReference type="EMBL" id="WBXO01000011">
    <property type="protein sequence ID" value="KAB2951525.1"/>
    <property type="molecule type" value="Genomic_DNA"/>
</dbReference>
<protein>
    <submittedName>
        <fullName evidence="2">CGGC domain-containing protein</fullName>
    </submittedName>
</protein>
<feature type="domain" description="CGGC" evidence="1">
    <location>
        <begin position="2"/>
        <end position="110"/>
    </location>
</feature>
<dbReference type="AlphaFoldDB" id="A0A6I0ERZ2"/>
<gene>
    <name evidence="2" type="ORF">F9B85_12015</name>
</gene>
<evidence type="ECO:0000313" key="2">
    <source>
        <dbReference type="EMBL" id="KAB2951525.1"/>
    </source>
</evidence>
<organism evidence="2 3">
    <name type="scientific">Heliorestis acidaminivorans</name>
    <dbReference type="NCBI Taxonomy" id="553427"/>
    <lineage>
        <taxon>Bacteria</taxon>
        <taxon>Bacillati</taxon>
        <taxon>Bacillota</taxon>
        <taxon>Clostridia</taxon>
        <taxon>Eubacteriales</taxon>
        <taxon>Heliobacteriaceae</taxon>
        <taxon>Heliorestis</taxon>
    </lineage>
</organism>
<reference evidence="2 3" key="1">
    <citation type="submission" date="2019-10" db="EMBL/GenBank/DDBJ databases">
        <title>Whole-genome sequence of the extremophile Heliorestis acidaminivorans DSM 24790.</title>
        <authorList>
            <person name="Kyndt J.A."/>
            <person name="Meyer T.E."/>
        </authorList>
    </citation>
    <scope>NUCLEOTIDE SEQUENCE [LARGE SCALE GENOMIC DNA]</scope>
    <source>
        <strain evidence="2 3">DSM 24790</strain>
    </source>
</reference>